<dbReference type="AlphaFoldDB" id="A0A1J9RBJ6"/>
<sequence length="193" mass="21544">MDAAALYKQAMLAIRSLLKPTRWGKWQWNGRAGWQEVDERSKWAPVRSRMFHRWGDGPMALKSQNKPKPQQLAHGFPNGHKMSDVQIPRENLIICRARPSYPILRHASKIPPDEEEFADRQSSKGNRNTTSGSAGSAALGDDSLSKGDRFIAETPAENDTGLTLMAAFEQSCGNLNPSQGLESFYLSKDIEMT</sequence>
<name>A0A1J9RBJ6_9EURO</name>
<evidence type="ECO:0000256" key="1">
    <source>
        <dbReference type="SAM" id="MobiDB-lite"/>
    </source>
</evidence>
<evidence type="ECO:0000313" key="3">
    <source>
        <dbReference type="Proteomes" id="UP000242791"/>
    </source>
</evidence>
<organism evidence="2 3">
    <name type="scientific">Blastomyces percursus</name>
    <dbReference type="NCBI Taxonomy" id="1658174"/>
    <lineage>
        <taxon>Eukaryota</taxon>
        <taxon>Fungi</taxon>
        <taxon>Dikarya</taxon>
        <taxon>Ascomycota</taxon>
        <taxon>Pezizomycotina</taxon>
        <taxon>Eurotiomycetes</taxon>
        <taxon>Eurotiomycetidae</taxon>
        <taxon>Onygenales</taxon>
        <taxon>Ajellomycetaceae</taxon>
        <taxon>Blastomyces</taxon>
    </lineage>
</organism>
<feature type="region of interest" description="Disordered" evidence="1">
    <location>
        <begin position="105"/>
        <end position="144"/>
    </location>
</feature>
<dbReference type="VEuPathDB" id="FungiDB:ACJ73_02732"/>
<comment type="caution">
    <text evidence="2">The sequence shown here is derived from an EMBL/GenBank/DDBJ whole genome shotgun (WGS) entry which is preliminary data.</text>
</comment>
<feature type="compositionally biased region" description="Polar residues" evidence="1">
    <location>
        <begin position="123"/>
        <end position="134"/>
    </location>
</feature>
<reference evidence="2 3" key="1">
    <citation type="submission" date="2015-08" db="EMBL/GenBank/DDBJ databases">
        <title>Emmonsia species relationships and genome sequence.</title>
        <authorList>
            <person name="Cuomo C.A."/>
            <person name="Schwartz I.S."/>
            <person name="Kenyon C."/>
            <person name="De Hoog G.S."/>
            <person name="Govender N.P."/>
            <person name="Botha A."/>
            <person name="Moreno L."/>
            <person name="De Vries M."/>
            <person name="Munoz J.F."/>
            <person name="Stielow J.B."/>
        </authorList>
    </citation>
    <scope>NUCLEOTIDE SEQUENCE [LARGE SCALE GENOMIC DNA]</scope>
    <source>
        <strain evidence="2 3">EI222</strain>
    </source>
</reference>
<keyword evidence="3" id="KW-1185">Reference proteome</keyword>
<gene>
    <name evidence="2" type="ORF">ACJ73_02732</name>
</gene>
<protein>
    <submittedName>
        <fullName evidence="2">Uncharacterized protein</fullName>
    </submittedName>
</protein>
<proteinExistence type="predicted"/>
<dbReference type="EMBL" id="LGTZ01000303">
    <property type="protein sequence ID" value="OJD25895.1"/>
    <property type="molecule type" value="Genomic_DNA"/>
</dbReference>
<feature type="region of interest" description="Disordered" evidence="1">
    <location>
        <begin position="60"/>
        <end position="81"/>
    </location>
</feature>
<evidence type="ECO:0000313" key="2">
    <source>
        <dbReference type="EMBL" id="OJD25895.1"/>
    </source>
</evidence>
<dbReference type="OrthoDB" id="4184408at2759"/>
<dbReference type="Proteomes" id="UP000242791">
    <property type="component" value="Unassembled WGS sequence"/>
</dbReference>
<accession>A0A1J9RBJ6</accession>